<dbReference type="AlphaFoldDB" id="A0A1M4UGI8"/>
<keyword evidence="7" id="KW-1185">Reference proteome</keyword>
<accession>A0A1M4UGI8</accession>
<dbReference type="GO" id="GO:0046872">
    <property type="term" value="F:metal ion binding"/>
    <property type="evidence" value="ECO:0007669"/>
    <property type="project" value="UniProtKB-KW"/>
</dbReference>
<dbReference type="Pfam" id="PF04794">
    <property type="entry name" value="YdjC"/>
    <property type="match status" value="1"/>
</dbReference>
<dbReference type="PANTHER" id="PTHR31609">
    <property type="entry name" value="YDJC DEACETYLASE FAMILY MEMBER"/>
    <property type="match status" value="1"/>
</dbReference>
<evidence type="ECO:0008006" key="8">
    <source>
        <dbReference type="Google" id="ProtNLM"/>
    </source>
</evidence>
<evidence type="ECO:0000256" key="2">
    <source>
        <dbReference type="ARBA" id="ARBA00022723"/>
    </source>
</evidence>
<dbReference type="GO" id="GO:0019213">
    <property type="term" value="F:deacetylase activity"/>
    <property type="evidence" value="ECO:0007669"/>
    <property type="project" value="TreeGrafter"/>
</dbReference>
<dbReference type="GO" id="GO:0016811">
    <property type="term" value="F:hydrolase activity, acting on carbon-nitrogen (but not peptide) bonds, in linear amides"/>
    <property type="evidence" value="ECO:0007669"/>
    <property type="project" value="InterPro"/>
</dbReference>
<keyword evidence="4" id="KW-0460">Magnesium</keyword>
<dbReference type="EMBL" id="FQUF01000008">
    <property type="protein sequence ID" value="SHE55871.1"/>
    <property type="molecule type" value="Genomic_DNA"/>
</dbReference>
<evidence type="ECO:0000256" key="1">
    <source>
        <dbReference type="ARBA" id="ARBA00001946"/>
    </source>
</evidence>
<dbReference type="CDD" id="cd10803">
    <property type="entry name" value="YdjC_EF3048_like"/>
    <property type="match status" value="1"/>
</dbReference>
<dbReference type="SUPFAM" id="SSF88713">
    <property type="entry name" value="Glycoside hydrolase/deacetylase"/>
    <property type="match status" value="1"/>
</dbReference>
<evidence type="ECO:0000256" key="4">
    <source>
        <dbReference type="ARBA" id="ARBA00022842"/>
    </source>
</evidence>
<proteinExistence type="predicted"/>
<keyword evidence="5" id="KW-0119">Carbohydrate metabolism</keyword>
<dbReference type="PANTHER" id="PTHR31609:SF1">
    <property type="entry name" value="CARBOHYDRATE DEACETYLASE"/>
    <property type="match status" value="1"/>
</dbReference>
<dbReference type="RefSeq" id="WP_073296398.1">
    <property type="nucleotide sequence ID" value="NZ_FQUF01000008.1"/>
</dbReference>
<dbReference type="OrthoDB" id="9774177at2"/>
<organism evidence="6 7">
    <name type="scientific">Atopostipes suicloacalis DSM 15692</name>
    <dbReference type="NCBI Taxonomy" id="1121025"/>
    <lineage>
        <taxon>Bacteria</taxon>
        <taxon>Bacillati</taxon>
        <taxon>Bacillota</taxon>
        <taxon>Bacilli</taxon>
        <taxon>Lactobacillales</taxon>
        <taxon>Carnobacteriaceae</taxon>
        <taxon>Atopostipes</taxon>
    </lineage>
</organism>
<dbReference type="Gene3D" id="3.20.20.370">
    <property type="entry name" value="Glycoside hydrolase/deacetylase"/>
    <property type="match status" value="1"/>
</dbReference>
<evidence type="ECO:0000256" key="5">
    <source>
        <dbReference type="ARBA" id="ARBA00023277"/>
    </source>
</evidence>
<name>A0A1M4UGI8_9LACT</name>
<dbReference type="InterPro" id="IPR022948">
    <property type="entry name" value="COD_ChbG_bac"/>
</dbReference>
<sequence length="251" mass="28830">MNKLIINSDDFGYSRAINHAIIDTHQEGILTSTTLMSNTPGFEHAVKLAKENPKMGVGVHLVLTFLKPLRQDVPSLVDEKGDFYRPDAYRSGLAIVDVEDLYKEWDAQIQKVLAAGIQPTHLDSHHHAHTFNAHHFEVFLKLSEKYDLPIRGNFDQEHNRPTTTYFEPAFDGVGMLEEKEKETYLELLVEKIKKNESTEVMCHTGYIDEFLFKSSSFVEPRIYQVDILTDSNFVDNIRENKEIELVTFSDL</sequence>
<comment type="cofactor">
    <cofactor evidence="1">
        <name>Mg(2+)</name>
        <dbReference type="ChEBI" id="CHEBI:18420"/>
    </cofactor>
</comment>
<dbReference type="InterPro" id="IPR006879">
    <property type="entry name" value="YdjC-like"/>
</dbReference>
<protein>
    <recommendedName>
        <fullName evidence="8">Carbohydrate deacetylase</fullName>
    </recommendedName>
</protein>
<evidence type="ECO:0000313" key="6">
    <source>
        <dbReference type="EMBL" id="SHE55871.1"/>
    </source>
</evidence>
<evidence type="ECO:0000256" key="3">
    <source>
        <dbReference type="ARBA" id="ARBA00022801"/>
    </source>
</evidence>
<dbReference type="Proteomes" id="UP000184128">
    <property type="component" value="Unassembled WGS sequence"/>
</dbReference>
<dbReference type="STRING" id="1121025.SAMN02745249_00672"/>
<dbReference type="GO" id="GO:0000272">
    <property type="term" value="P:polysaccharide catabolic process"/>
    <property type="evidence" value="ECO:0007669"/>
    <property type="project" value="InterPro"/>
</dbReference>
<keyword evidence="3" id="KW-0378">Hydrolase</keyword>
<gene>
    <name evidence="6" type="ORF">SAMN02745249_00672</name>
</gene>
<evidence type="ECO:0000313" key="7">
    <source>
        <dbReference type="Proteomes" id="UP000184128"/>
    </source>
</evidence>
<reference evidence="6 7" key="1">
    <citation type="submission" date="2016-11" db="EMBL/GenBank/DDBJ databases">
        <authorList>
            <person name="Jaros S."/>
            <person name="Januszkiewicz K."/>
            <person name="Wedrychowicz H."/>
        </authorList>
    </citation>
    <scope>NUCLEOTIDE SEQUENCE [LARGE SCALE GENOMIC DNA]</scope>
    <source>
        <strain evidence="6 7">DSM 15692</strain>
    </source>
</reference>
<keyword evidence="2" id="KW-0479">Metal-binding</keyword>
<dbReference type="InterPro" id="IPR011330">
    <property type="entry name" value="Glyco_hydro/deAcase_b/a-brl"/>
</dbReference>